<evidence type="ECO:0000256" key="2">
    <source>
        <dbReference type="ARBA" id="ARBA00022670"/>
    </source>
</evidence>
<feature type="domain" description="PKD" evidence="10">
    <location>
        <begin position="658"/>
        <end position="712"/>
    </location>
</feature>
<evidence type="ECO:0000256" key="5">
    <source>
        <dbReference type="ARBA" id="ARBA00022801"/>
    </source>
</evidence>
<dbReference type="InterPro" id="IPR022409">
    <property type="entry name" value="PKD/Chitinase_dom"/>
</dbReference>
<dbReference type="Proteomes" id="UP000321168">
    <property type="component" value="Unassembled WGS sequence"/>
</dbReference>
<evidence type="ECO:0000256" key="1">
    <source>
        <dbReference type="ARBA" id="ARBA00008721"/>
    </source>
</evidence>
<dbReference type="OrthoDB" id="6278496at2"/>
<feature type="domain" description="PKD" evidence="10">
    <location>
        <begin position="380"/>
        <end position="445"/>
    </location>
</feature>
<evidence type="ECO:0000256" key="8">
    <source>
        <dbReference type="ARBA" id="ARBA00023157"/>
    </source>
</evidence>
<dbReference type="InterPro" id="IPR035986">
    <property type="entry name" value="PKD_dom_sf"/>
</dbReference>
<dbReference type="PROSITE" id="PS50093">
    <property type="entry name" value="PKD"/>
    <property type="match status" value="3"/>
</dbReference>
<dbReference type="SUPFAM" id="SSF49299">
    <property type="entry name" value="PKD domain"/>
    <property type="match status" value="3"/>
</dbReference>
<feature type="signal peptide" evidence="9">
    <location>
        <begin position="1"/>
        <end position="20"/>
    </location>
</feature>
<dbReference type="InterPro" id="IPR024079">
    <property type="entry name" value="MetalloPept_cat_dom_sf"/>
</dbReference>
<evidence type="ECO:0000313" key="11">
    <source>
        <dbReference type="EMBL" id="TXC81458.1"/>
    </source>
</evidence>
<dbReference type="InterPro" id="IPR013783">
    <property type="entry name" value="Ig-like_fold"/>
</dbReference>
<proteinExistence type="inferred from homology"/>
<dbReference type="GO" id="GO:0046872">
    <property type="term" value="F:metal ion binding"/>
    <property type="evidence" value="ECO:0007669"/>
    <property type="project" value="UniProtKB-KW"/>
</dbReference>
<accession>A0A5C6VED2</accession>
<dbReference type="Pfam" id="PF18911">
    <property type="entry name" value="PKD_4"/>
    <property type="match status" value="1"/>
</dbReference>
<dbReference type="GO" id="GO:0006508">
    <property type="term" value="P:proteolysis"/>
    <property type="evidence" value="ECO:0007669"/>
    <property type="project" value="UniProtKB-KW"/>
</dbReference>
<evidence type="ECO:0000256" key="3">
    <source>
        <dbReference type="ARBA" id="ARBA00022723"/>
    </source>
</evidence>
<evidence type="ECO:0000256" key="4">
    <source>
        <dbReference type="ARBA" id="ARBA00022729"/>
    </source>
</evidence>
<keyword evidence="4 9" id="KW-0732">Signal</keyword>
<keyword evidence="8" id="KW-1015">Disulfide bond</keyword>
<feature type="domain" description="PKD" evidence="10">
    <location>
        <begin position="908"/>
        <end position="954"/>
    </location>
</feature>
<dbReference type="Pfam" id="PF05572">
    <property type="entry name" value="Peptidase_M43"/>
    <property type="match status" value="1"/>
</dbReference>
<name>A0A5C6VED2_9FLAO</name>
<feature type="chain" id="PRO_5022971492" evidence="9">
    <location>
        <begin position="21"/>
        <end position="1042"/>
    </location>
</feature>
<dbReference type="InterPro" id="IPR000601">
    <property type="entry name" value="PKD_dom"/>
</dbReference>
<evidence type="ECO:0000313" key="12">
    <source>
        <dbReference type="Proteomes" id="UP000321168"/>
    </source>
</evidence>
<dbReference type="AlphaFoldDB" id="A0A5C6VED2"/>
<keyword evidence="12" id="KW-1185">Reference proteome</keyword>
<sequence length="1042" mass="113522">MRFTYLLVTLLFFTSVVAQKKSPMPTGIQYLSNQKVEARIHQDSEPCMFDKLRNQKLQDPQYREDMMKFERLIQKRVHLLRDKQKTGQKADVYTIPIVFHIYHTGQDTGVGHNIPDAQVQSAVDALNRDFRRLATDGGIAQGAGPDIEVEFCLATVDPNGDPTTGIIRVNATGTGDYENVGIDEDVNGLQLKALSKWPTADYINVWVVREINDQGEFGEWNGGTLGYAYPVSGSSSTNPNTNPSFNPGDGIVVVNFSFGNDPNMSQGWNIYSSFRTNNTLTHEMGHHLNLLHPFNDDSCSETDCSTQGDFVCDTPPTTLNSNCNSPACSGTQLVENYMDYTGEDCANMFTEGQKLRMRAVLEGFSRSSLTSSVGCNSTFATANFQADKTEVGLGETVTFTDISTGLPALNSWTWDFGDGNTSDQQNPTHSYTSGGFKTVTLTVSNGTNTDVEIKSDYILVNDEASGTLGGICDTLRNYTESELENLTYYVSGGDYVPAVNGGTFQGFAEKFQNSGDYVFQDFIIALGLIVDDGAPSNVNFVVYEEAGNGAPGNQLISGAVPLSALTENSFNRISLPSPVEVTGNFFVGFEFEPTTDTMTVFCSQFRDNGYNTVFYQSGGGWGVFADPAYFSMALATIPYTEMDFSIEEENQMFDFCTNEELSFGASSTYNITSYQWEFQTGNPQSSVDPNPSVSFSGGGEKTVALTATGRCGGDTLRQVSLFGYEYPDLATTIVDSDCAEENGSITVTHNGADQISFNWIDQSNQTNKLEGVAPGQYVLESTNGPCSRLDTFEIEEINTMLANDTVIIHPRCEKNNGQIAIYMLDAGNYTYQWTGAQSVNNDSLINLGPGNYGVEVRLENNCLVAQESFVLENIGETPNVGIDAPDTVELGASFNVSGQFPSEGEHNWSFSDGQDEQTGTQISVTFNDLGDIIIRLLVENAFGCVDSAQKTIHVKQVTGIIENKIAGLSIFPNPAGSKIYISAKIQLAKFKLLDALGREIESTTVEGDKATLDVSGIAMGSYLLVVESTKGFISSRRIVISR</sequence>
<comment type="similarity">
    <text evidence="1">Belongs to the peptidase M43B family.</text>
</comment>
<dbReference type="PANTHER" id="PTHR47466">
    <property type="match status" value="1"/>
</dbReference>
<organism evidence="11 12">
    <name type="scientific">Luteibaculum oceani</name>
    <dbReference type="NCBI Taxonomy" id="1294296"/>
    <lineage>
        <taxon>Bacteria</taxon>
        <taxon>Pseudomonadati</taxon>
        <taxon>Bacteroidota</taxon>
        <taxon>Flavobacteriia</taxon>
        <taxon>Flavobacteriales</taxon>
        <taxon>Luteibaculaceae</taxon>
        <taxon>Luteibaculum</taxon>
    </lineage>
</organism>
<dbReference type="PANTHER" id="PTHR47466:SF1">
    <property type="entry name" value="METALLOPROTEASE MEP1 (AFU_ORTHOLOGUE AFUA_1G07730)-RELATED"/>
    <property type="match status" value="1"/>
</dbReference>
<dbReference type="FunFam" id="2.60.40.10:FF:000270">
    <property type="entry name" value="Cell surface protein"/>
    <property type="match status" value="1"/>
</dbReference>
<protein>
    <submittedName>
        <fullName evidence="11">PKD domain-containing protein</fullName>
    </submittedName>
</protein>
<dbReference type="SMART" id="SM00089">
    <property type="entry name" value="PKD"/>
    <property type="match status" value="3"/>
</dbReference>
<dbReference type="GO" id="GO:0008237">
    <property type="term" value="F:metallopeptidase activity"/>
    <property type="evidence" value="ECO:0007669"/>
    <property type="project" value="UniProtKB-KW"/>
</dbReference>
<dbReference type="Pfam" id="PF18962">
    <property type="entry name" value="Por_Secre_tail"/>
    <property type="match status" value="1"/>
</dbReference>
<keyword evidence="6" id="KW-0862">Zinc</keyword>
<keyword evidence="2" id="KW-0645">Protease</keyword>
<dbReference type="Gene3D" id="2.60.40.10">
    <property type="entry name" value="Immunoglobulins"/>
    <property type="match status" value="3"/>
</dbReference>
<keyword evidence="7" id="KW-0482">Metalloprotease</keyword>
<evidence type="ECO:0000256" key="6">
    <source>
        <dbReference type="ARBA" id="ARBA00022833"/>
    </source>
</evidence>
<dbReference type="InterPro" id="IPR008754">
    <property type="entry name" value="Peptidase_M43"/>
</dbReference>
<dbReference type="CDD" id="cd00146">
    <property type="entry name" value="PKD"/>
    <property type="match status" value="2"/>
</dbReference>
<dbReference type="EMBL" id="VORB01000004">
    <property type="protein sequence ID" value="TXC81458.1"/>
    <property type="molecule type" value="Genomic_DNA"/>
</dbReference>
<keyword evidence="3" id="KW-0479">Metal-binding</keyword>
<reference evidence="11 12" key="1">
    <citation type="submission" date="2019-08" db="EMBL/GenBank/DDBJ databases">
        <title>Genome of Luteibaculum oceani JCM 18817.</title>
        <authorList>
            <person name="Bowman J.P."/>
        </authorList>
    </citation>
    <scope>NUCLEOTIDE SEQUENCE [LARGE SCALE GENOMIC DNA]</scope>
    <source>
        <strain evidence="11 12">JCM 18817</strain>
    </source>
</reference>
<dbReference type="SUPFAM" id="SSF55486">
    <property type="entry name" value="Metalloproteases ('zincins'), catalytic domain"/>
    <property type="match status" value="1"/>
</dbReference>
<dbReference type="InterPro" id="IPR026444">
    <property type="entry name" value="Secre_tail"/>
</dbReference>
<evidence type="ECO:0000256" key="7">
    <source>
        <dbReference type="ARBA" id="ARBA00023049"/>
    </source>
</evidence>
<dbReference type="Gene3D" id="3.40.390.10">
    <property type="entry name" value="Collagenase (Catalytic Domain)"/>
    <property type="match status" value="1"/>
</dbReference>
<gene>
    <name evidence="11" type="ORF">FRX97_05485</name>
</gene>
<evidence type="ECO:0000256" key="9">
    <source>
        <dbReference type="SAM" id="SignalP"/>
    </source>
</evidence>
<evidence type="ECO:0000259" key="10">
    <source>
        <dbReference type="PROSITE" id="PS50093"/>
    </source>
</evidence>
<comment type="caution">
    <text evidence="11">The sequence shown here is derived from an EMBL/GenBank/DDBJ whole genome shotgun (WGS) entry which is preliminary data.</text>
</comment>
<dbReference type="NCBIfam" id="TIGR04183">
    <property type="entry name" value="Por_Secre_tail"/>
    <property type="match status" value="1"/>
</dbReference>
<keyword evidence="5" id="KW-0378">Hydrolase</keyword>